<evidence type="ECO:0000256" key="1">
    <source>
        <dbReference type="ARBA" id="ARBA00004651"/>
    </source>
</evidence>
<evidence type="ECO:0000256" key="3">
    <source>
        <dbReference type="ARBA" id="ARBA00022475"/>
    </source>
</evidence>
<evidence type="ECO:0000256" key="4">
    <source>
        <dbReference type="ARBA" id="ARBA00022692"/>
    </source>
</evidence>
<dbReference type="Pfam" id="PF02417">
    <property type="entry name" value="Chromate_transp"/>
    <property type="match status" value="1"/>
</dbReference>
<dbReference type="AlphaFoldDB" id="A0A7U7GDH6"/>
<keyword evidence="3" id="KW-1003">Cell membrane</keyword>
<comment type="caution">
    <text evidence="8">The sequence shown here is derived from an EMBL/GenBank/DDBJ whole genome shotgun (WGS) entry which is preliminary data.</text>
</comment>
<feature type="transmembrane region" description="Helical" evidence="7">
    <location>
        <begin position="85"/>
        <end position="107"/>
    </location>
</feature>
<dbReference type="InterPro" id="IPR003370">
    <property type="entry name" value="Chromate_transpt"/>
</dbReference>
<dbReference type="Proteomes" id="UP000019184">
    <property type="component" value="Unassembled WGS sequence"/>
</dbReference>
<comment type="similarity">
    <text evidence="2">Belongs to the chromate ion transporter (CHR) (TC 2.A.51) family.</text>
</comment>
<dbReference type="InterPro" id="IPR052518">
    <property type="entry name" value="CHR_Transporter"/>
</dbReference>
<dbReference type="PANTHER" id="PTHR43663:SF1">
    <property type="entry name" value="CHROMATE TRANSPORTER"/>
    <property type="match status" value="1"/>
</dbReference>
<evidence type="ECO:0000256" key="6">
    <source>
        <dbReference type="ARBA" id="ARBA00023136"/>
    </source>
</evidence>
<evidence type="ECO:0000256" key="2">
    <source>
        <dbReference type="ARBA" id="ARBA00005262"/>
    </source>
</evidence>
<dbReference type="RefSeq" id="WP_081756429.1">
    <property type="nucleotide sequence ID" value="NZ_CBTK010000261.1"/>
</dbReference>
<protein>
    <submittedName>
        <fullName evidence="8">Chromate transporter</fullName>
    </submittedName>
</protein>
<keyword evidence="9" id="KW-1185">Reference proteome</keyword>
<gene>
    <name evidence="8" type="ORF">BN874_460019</name>
</gene>
<name>A0A7U7GDH6_9GAMM</name>
<accession>A0A7U7GDH6</accession>
<evidence type="ECO:0000313" key="8">
    <source>
        <dbReference type="EMBL" id="CDH46398.1"/>
    </source>
</evidence>
<dbReference type="PANTHER" id="PTHR43663">
    <property type="entry name" value="CHROMATE TRANSPORT PROTEIN-RELATED"/>
    <property type="match status" value="1"/>
</dbReference>
<organism evidence="8 9">
    <name type="scientific">Candidatus Contendobacter odensis Run_B_J11</name>
    <dbReference type="NCBI Taxonomy" id="1400861"/>
    <lineage>
        <taxon>Bacteria</taxon>
        <taxon>Pseudomonadati</taxon>
        <taxon>Pseudomonadota</taxon>
        <taxon>Gammaproteobacteria</taxon>
        <taxon>Candidatus Competibacteraceae</taxon>
        <taxon>Candidatus Contendibacter</taxon>
    </lineage>
</organism>
<feature type="transmembrane region" description="Helical" evidence="7">
    <location>
        <begin position="114"/>
        <end position="132"/>
    </location>
</feature>
<comment type="subcellular location">
    <subcellularLocation>
        <location evidence="1">Cell membrane</location>
        <topology evidence="1">Multi-pass membrane protein</topology>
    </subcellularLocation>
</comment>
<evidence type="ECO:0000256" key="7">
    <source>
        <dbReference type="SAM" id="Phobius"/>
    </source>
</evidence>
<evidence type="ECO:0000313" key="9">
    <source>
        <dbReference type="Proteomes" id="UP000019184"/>
    </source>
</evidence>
<keyword evidence="6 7" id="KW-0472">Membrane</keyword>
<evidence type="ECO:0000256" key="5">
    <source>
        <dbReference type="ARBA" id="ARBA00022989"/>
    </source>
</evidence>
<dbReference type="EMBL" id="CBTK010000261">
    <property type="protein sequence ID" value="CDH46398.1"/>
    <property type="molecule type" value="Genomic_DNA"/>
</dbReference>
<feature type="transmembrane region" description="Helical" evidence="7">
    <location>
        <begin position="12"/>
        <end position="34"/>
    </location>
</feature>
<keyword evidence="5 7" id="KW-1133">Transmembrane helix</keyword>
<dbReference type="OrthoDB" id="8969999at2"/>
<dbReference type="GO" id="GO:0015109">
    <property type="term" value="F:chromate transmembrane transporter activity"/>
    <property type="evidence" value="ECO:0007669"/>
    <property type="project" value="InterPro"/>
</dbReference>
<keyword evidence="4 7" id="KW-0812">Transmembrane</keyword>
<proteinExistence type="inferred from homology"/>
<dbReference type="GO" id="GO:0005886">
    <property type="term" value="C:plasma membrane"/>
    <property type="evidence" value="ECO:0007669"/>
    <property type="project" value="UniProtKB-SubCell"/>
</dbReference>
<reference evidence="8 9" key="1">
    <citation type="journal article" date="2014" name="ISME J.">
        <title>Candidatus Competibacter-lineage genomes retrieved from metagenomes reveal functional metabolic diversity.</title>
        <authorList>
            <person name="McIlroy S.J."/>
            <person name="Albertsen M."/>
            <person name="Andresen E.K."/>
            <person name="Saunders A.M."/>
            <person name="Kristiansen R."/>
            <person name="Stokholm-Bjerregaard M."/>
            <person name="Nielsen K.L."/>
            <person name="Nielsen P.H."/>
        </authorList>
    </citation>
    <scope>NUCLEOTIDE SEQUENCE [LARGE SCALE GENOMIC DNA]</scope>
    <source>
        <strain evidence="8 9">Run_B_J11</strain>
    </source>
</reference>
<sequence length="135" mass="13767">MKSDQKDSMDVTIGQIFGVFLLIGATSFGGSVVAYLRTSLVAKRRWLTDSAFVSFLAISQSLPGLNATNMAILVGDHLRGVPGAIVAMAGICLPGALIMFAVGVAYGHHGHQPAATAMLHGAAAAAVGLIFATGV</sequence>
<feature type="transmembrane region" description="Helical" evidence="7">
    <location>
        <begin position="46"/>
        <end position="65"/>
    </location>
</feature>